<dbReference type="SUPFAM" id="SSF47413">
    <property type="entry name" value="lambda repressor-like DNA-binding domains"/>
    <property type="match status" value="1"/>
</dbReference>
<dbReference type="PROSITE" id="PS50943">
    <property type="entry name" value="HTH_CROC1"/>
    <property type="match status" value="1"/>
</dbReference>
<dbReference type="InterPro" id="IPR010982">
    <property type="entry name" value="Lambda_DNA-bd_dom_sf"/>
</dbReference>
<name>A0A7H9EA81_9LACO</name>
<gene>
    <name evidence="2" type="ORF">GTO85_09655</name>
</gene>
<reference evidence="2 3" key="1">
    <citation type="submission" date="2020-01" db="EMBL/GenBank/DDBJ databases">
        <title>Complete and circular genome sequences of six lactobacillus isolates from horses.</title>
        <authorList>
            <person name="Hassan H.M."/>
        </authorList>
    </citation>
    <scope>NUCLEOTIDE SEQUENCE [LARGE SCALE GENOMIC DNA]</scope>
    <source>
        <strain evidence="2 3">1D</strain>
    </source>
</reference>
<evidence type="ECO:0000313" key="2">
    <source>
        <dbReference type="EMBL" id="QLL74591.1"/>
    </source>
</evidence>
<dbReference type="AlphaFoldDB" id="A0A7H9EA81"/>
<evidence type="ECO:0000313" key="3">
    <source>
        <dbReference type="Proteomes" id="UP000510660"/>
    </source>
</evidence>
<dbReference type="SMART" id="SM00530">
    <property type="entry name" value="HTH_XRE"/>
    <property type="match status" value="1"/>
</dbReference>
<dbReference type="GO" id="GO:0003677">
    <property type="term" value="F:DNA binding"/>
    <property type="evidence" value="ECO:0007669"/>
    <property type="project" value="InterPro"/>
</dbReference>
<organism evidence="2 3">
    <name type="scientific">Lactobacillus crispatus</name>
    <dbReference type="NCBI Taxonomy" id="47770"/>
    <lineage>
        <taxon>Bacteria</taxon>
        <taxon>Bacillati</taxon>
        <taxon>Bacillota</taxon>
        <taxon>Bacilli</taxon>
        <taxon>Lactobacillales</taxon>
        <taxon>Lactobacillaceae</taxon>
        <taxon>Lactobacillus</taxon>
    </lineage>
</organism>
<dbReference type="InterPro" id="IPR001387">
    <property type="entry name" value="Cro/C1-type_HTH"/>
</dbReference>
<protein>
    <submittedName>
        <fullName evidence="2">Helix-turn-helix domain-containing protein</fullName>
    </submittedName>
</protein>
<sequence length="184" mass="21701">MNRLNKMRIQNKLTFKELSEKLKEKGIKISPDSLAKYERGDREPKIDKWQALANFFDVSVPYLQGIDDKPNTGYSKDYIYQQLDDAYKEKWKDPTGQIMGGGFDKVVDAYLAQKEIKKPSKIDMNFWKTNFNYLFETPNIRRLLTTKDKYSNDDIKLILAYTIFLNFTGLKQITDYFSKTNHHN</sequence>
<dbReference type="Proteomes" id="UP000510660">
    <property type="component" value="Chromosome"/>
</dbReference>
<accession>A0A7H9EA81</accession>
<dbReference type="EMBL" id="CP047415">
    <property type="protein sequence ID" value="QLL74591.1"/>
    <property type="molecule type" value="Genomic_DNA"/>
</dbReference>
<dbReference type="Gene3D" id="1.10.260.40">
    <property type="entry name" value="lambda repressor-like DNA-binding domains"/>
    <property type="match status" value="1"/>
</dbReference>
<feature type="domain" description="HTH cro/C1-type" evidence="1">
    <location>
        <begin position="4"/>
        <end position="63"/>
    </location>
</feature>
<dbReference type="Pfam" id="PF01381">
    <property type="entry name" value="HTH_3"/>
    <property type="match status" value="1"/>
</dbReference>
<evidence type="ECO:0000259" key="1">
    <source>
        <dbReference type="PROSITE" id="PS50943"/>
    </source>
</evidence>
<dbReference type="RefSeq" id="WP_180860738.1">
    <property type="nucleotide sequence ID" value="NZ_CP047415.1"/>
</dbReference>
<dbReference type="CDD" id="cd00093">
    <property type="entry name" value="HTH_XRE"/>
    <property type="match status" value="1"/>
</dbReference>
<proteinExistence type="predicted"/>